<organism evidence="2 3">
    <name type="scientific">Sistotremastrum suecicum HHB10207 ss-3</name>
    <dbReference type="NCBI Taxonomy" id="1314776"/>
    <lineage>
        <taxon>Eukaryota</taxon>
        <taxon>Fungi</taxon>
        <taxon>Dikarya</taxon>
        <taxon>Basidiomycota</taxon>
        <taxon>Agaricomycotina</taxon>
        <taxon>Agaricomycetes</taxon>
        <taxon>Sistotremastrales</taxon>
        <taxon>Sistotremastraceae</taxon>
        <taxon>Sistotremastrum</taxon>
    </lineage>
</organism>
<sequence>MRMNSCHRMSSRFSIHHFSQVQPPNRRPQTAQKPTIHRCHQTLHQTSISTRLSPPSPSSPSPPSPTPALQALRFESSLKPARYHQTADPSQNPESRITKTQAN</sequence>
<evidence type="ECO:0000313" key="3">
    <source>
        <dbReference type="Proteomes" id="UP000076798"/>
    </source>
</evidence>
<accession>A0A165XZS2</accession>
<keyword evidence="3" id="KW-1185">Reference proteome</keyword>
<dbReference type="EMBL" id="KV428301">
    <property type="protein sequence ID" value="KZT32722.1"/>
    <property type="molecule type" value="Genomic_DNA"/>
</dbReference>
<feature type="compositionally biased region" description="Polar residues" evidence="1">
    <location>
        <begin position="87"/>
        <end position="103"/>
    </location>
</feature>
<name>A0A165XZS2_9AGAM</name>
<protein>
    <submittedName>
        <fullName evidence="2">Uncharacterized protein</fullName>
    </submittedName>
</protein>
<evidence type="ECO:0000256" key="1">
    <source>
        <dbReference type="SAM" id="MobiDB-lite"/>
    </source>
</evidence>
<reference evidence="2 3" key="1">
    <citation type="journal article" date="2016" name="Mol. Biol. Evol.">
        <title>Comparative Genomics of Early-Diverging Mushroom-Forming Fungi Provides Insights into the Origins of Lignocellulose Decay Capabilities.</title>
        <authorList>
            <person name="Nagy L.G."/>
            <person name="Riley R."/>
            <person name="Tritt A."/>
            <person name="Adam C."/>
            <person name="Daum C."/>
            <person name="Floudas D."/>
            <person name="Sun H."/>
            <person name="Yadav J.S."/>
            <person name="Pangilinan J."/>
            <person name="Larsson K.H."/>
            <person name="Matsuura K."/>
            <person name="Barry K."/>
            <person name="Labutti K."/>
            <person name="Kuo R."/>
            <person name="Ohm R.A."/>
            <person name="Bhattacharya S.S."/>
            <person name="Shirouzu T."/>
            <person name="Yoshinaga Y."/>
            <person name="Martin F.M."/>
            <person name="Grigoriev I.V."/>
            <person name="Hibbett D.S."/>
        </authorList>
    </citation>
    <scope>NUCLEOTIDE SEQUENCE [LARGE SCALE GENOMIC DNA]</scope>
    <source>
        <strain evidence="2 3">HHB10207 ss-3</strain>
    </source>
</reference>
<feature type="region of interest" description="Disordered" evidence="1">
    <location>
        <begin position="1"/>
        <end position="103"/>
    </location>
</feature>
<proteinExistence type="predicted"/>
<feature type="compositionally biased region" description="Polar residues" evidence="1">
    <location>
        <begin position="7"/>
        <end position="33"/>
    </location>
</feature>
<dbReference type="AlphaFoldDB" id="A0A165XZS2"/>
<evidence type="ECO:0000313" key="2">
    <source>
        <dbReference type="EMBL" id="KZT32722.1"/>
    </source>
</evidence>
<feature type="compositionally biased region" description="Pro residues" evidence="1">
    <location>
        <begin position="54"/>
        <end position="66"/>
    </location>
</feature>
<gene>
    <name evidence="2" type="ORF">SISSUDRAFT_490059</name>
</gene>
<dbReference type="Proteomes" id="UP000076798">
    <property type="component" value="Unassembled WGS sequence"/>
</dbReference>